<dbReference type="PANTHER" id="PTHR11601">
    <property type="entry name" value="CYSTEINE DESULFURYLASE FAMILY MEMBER"/>
    <property type="match status" value="1"/>
</dbReference>
<comment type="caution">
    <text evidence="13">The sequence shown here is derived from an EMBL/GenBank/DDBJ whole genome shotgun (WGS) entry which is preliminary data.</text>
</comment>
<organism evidence="13 14">
    <name type="scientific">Candidatus Wolfebacteria bacterium GW2011_GWC1_37_10</name>
    <dbReference type="NCBI Taxonomy" id="1619010"/>
    <lineage>
        <taxon>Bacteria</taxon>
        <taxon>Candidatus Wolfeibacteriota</taxon>
    </lineage>
</organism>
<dbReference type="InterPro" id="IPR000192">
    <property type="entry name" value="Aminotrans_V_dom"/>
</dbReference>
<dbReference type="GO" id="GO:0031071">
    <property type="term" value="F:cysteine desulfurase activity"/>
    <property type="evidence" value="ECO:0007669"/>
    <property type="project" value="UniProtKB-EC"/>
</dbReference>
<dbReference type="InterPro" id="IPR020578">
    <property type="entry name" value="Aminotrans_V_PyrdxlP_BS"/>
</dbReference>
<accession>A0A0G0J4I7</accession>
<keyword evidence="6" id="KW-0663">Pyridoxal phosphate</keyword>
<evidence type="ECO:0000256" key="6">
    <source>
        <dbReference type="ARBA" id="ARBA00022898"/>
    </source>
</evidence>
<dbReference type="Gene3D" id="3.40.640.10">
    <property type="entry name" value="Type I PLP-dependent aspartate aminotransferase-like (Major domain)"/>
    <property type="match status" value="2"/>
</dbReference>
<dbReference type="InterPro" id="IPR016454">
    <property type="entry name" value="Cysteine_dSase"/>
</dbReference>
<evidence type="ECO:0000313" key="14">
    <source>
        <dbReference type="Proteomes" id="UP000034044"/>
    </source>
</evidence>
<evidence type="ECO:0000256" key="4">
    <source>
        <dbReference type="ARBA" id="ARBA00022679"/>
    </source>
</evidence>
<dbReference type="PANTHER" id="PTHR11601:SF34">
    <property type="entry name" value="CYSTEINE DESULFURASE"/>
    <property type="match status" value="1"/>
</dbReference>
<keyword evidence="7" id="KW-0408">Iron</keyword>
<dbReference type="PATRIC" id="fig|1619010.3.peg.186"/>
<feature type="domain" description="Aminotransferase class V" evidence="12">
    <location>
        <begin position="230"/>
        <end position="427"/>
    </location>
</feature>
<gene>
    <name evidence="13" type="ORF">US36_C0004G0017</name>
</gene>
<dbReference type="PIRSF" id="PIRSF005572">
    <property type="entry name" value="NifS"/>
    <property type="match status" value="1"/>
</dbReference>
<dbReference type="GO" id="GO:0051536">
    <property type="term" value="F:iron-sulfur cluster binding"/>
    <property type="evidence" value="ECO:0007669"/>
    <property type="project" value="UniProtKB-KW"/>
</dbReference>
<comment type="similarity">
    <text evidence="2">Belongs to the class-V pyridoxal-phosphate-dependent aminotransferase family. NifS/IscS subfamily.</text>
</comment>
<evidence type="ECO:0000256" key="7">
    <source>
        <dbReference type="ARBA" id="ARBA00023004"/>
    </source>
</evidence>
<dbReference type="InterPro" id="IPR015422">
    <property type="entry name" value="PyrdxlP-dep_Trfase_small"/>
</dbReference>
<keyword evidence="8" id="KW-0411">Iron-sulfur</keyword>
<evidence type="ECO:0000259" key="12">
    <source>
        <dbReference type="Pfam" id="PF00266"/>
    </source>
</evidence>
<proteinExistence type="inferred from homology"/>
<dbReference type="GO" id="GO:0046872">
    <property type="term" value="F:metal ion binding"/>
    <property type="evidence" value="ECO:0007669"/>
    <property type="project" value="UniProtKB-KW"/>
</dbReference>
<dbReference type="SUPFAM" id="SSF53383">
    <property type="entry name" value="PLP-dependent transferases"/>
    <property type="match status" value="2"/>
</dbReference>
<protein>
    <recommendedName>
        <fullName evidence="3">cysteine desulfurase</fullName>
        <ecNumber evidence="3">2.8.1.7</ecNumber>
    </recommendedName>
</protein>
<evidence type="ECO:0000256" key="3">
    <source>
        <dbReference type="ARBA" id="ARBA00012239"/>
    </source>
</evidence>
<dbReference type="Pfam" id="PF00266">
    <property type="entry name" value="Aminotran_5"/>
    <property type="match status" value="2"/>
</dbReference>
<evidence type="ECO:0000256" key="5">
    <source>
        <dbReference type="ARBA" id="ARBA00022723"/>
    </source>
</evidence>
<keyword evidence="5" id="KW-0479">Metal-binding</keyword>
<evidence type="ECO:0000313" key="13">
    <source>
        <dbReference type="EMBL" id="KKQ23116.1"/>
    </source>
</evidence>
<sequence>MKKIYLDYAATTPVDPLVLKAMLPYFKEKFGNPGSLHSYGQEAIAAVDDSREKIARSIGAEFREIIFTGSATEVNNLALRGIVEGFNNTYNLTPRIIVSSIEHESILETCRDMERDGVEIIYLPVDKFGVVNLKKLEESLNERTILVSIMYANNEIGAIQPIAEISKIINEFKKEKKNPSPKPSQPSKHGPSLLIPRSGTPTVARRGQASESLDERSGLREGIFFSGYPLFHTDAVQAFQFLNCNVNDLGVDLMTLSAHKIYGPKGIGALYTSNLKPNTYNLKPIITGGGQEFGFRSGTENVALIAGFAKAMELANKNRQKESKRIFKLANYFWKELKKIYPKVKLNGPTNNKKLPNILNIQFPSQNADDLLMKLDLSGIAASSGSACSSRAMRPSYVLKATGLSDKSIKNSLRFSFGKFTAKSEIDLTLKILVKIFKS</sequence>
<dbReference type="Proteomes" id="UP000034044">
    <property type="component" value="Unassembled WGS sequence"/>
</dbReference>
<reference evidence="13 14" key="1">
    <citation type="journal article" date="2015" name="Nature">
        <title>rRNA introns, odd ribosomes, and small enigmatic genomes across a large radiation of phyla.</title>
        <authorList>
            <person name="Brown C.T."/>
            <person name="Hug L.A."/>
            <person name="Thomas B.C."/>
            <person name="Sharon I."/>
            <person name="Castelle C.J."/>
            <person name="Singh A."/>
            <person name="Wilkins M.J."/>
            <person name="Williams K.H."/>
            <person name="Banfield J.F."/>
        </authorList>
    </citation>
    <scope>NUCLEOTIDE SEQUENCE [LARGE SCALE GENOMIC DNA]</scope>
</reference>
<evidence type="ECO:0000256" key="8">
    <source>
        <dbReference type="ARBA" id="ARBA00023014"/>
    </source>
</evidence>
<dbReference type="EC" id="2.8.1.7" evidence="3"/>
<dbReference type="InterPro" id="IPR015424">
    <property type="entry name" value="PyrdxlP-dep_Trfase"/>
</dbReference>
<feature type="region of interest" description="Disordered" evidence="11">
    <location>
        <begin position="174"/>
        <end position="213"/>
    </location>
</feature>
<name>A0A0G0J4I7_9BACT</name>
<evidence type="ECO:0000256" key="2">
    <source>
        <dbReference type="ARBA" id="ARBA00006490"/>
    </source>
</evidence>
<dbReference type="InterPro" id="IPR015421">
    <property type="entry name" value="PyrdxlP-dep_Trfase_major"/>
</dbReference>
<dbReference type="Gene3D" id="1.10.260.50">
    <property type="match status" value="2"/>
</dbReference>
<dbReference type="AlphaFoldDB" id="A0A0G0J4I7"/>
<evidence type="ECO:0000256" key="11">
    <source>
        <dbReference type="SAM" id="MobiDB-lite"/>
    </source>
</evidence>
<dbReference type="Gene3D" id="3.90.1150.10">
    <property type="entry name" value="Aspartate Aminotransferase, domain 1"/>
    <property type="match status" value="2"/>
</dbReference>
<dbReference type="EMBL" id="LBSR01000004">
    <property type="protein sequence ID" value="KKQ23116.1"/>
    <property type="molecule type" value="Genomic_DNA"/>
</dbReference>
<dbReference type="PROSITE" id="PS00595">
    <property type="entry name" value="AA_TRANSFER_CLASS_5"/>
    <property type="match status" value="1"/>
</dbReference>
<comment type="catalytic activity">
    <reaction evidence="9">
        <text>(sulfur carrier)-H + L-cysteine = (sulfur carrier)-SH + L-alanine</text>
        <dbReference type="Rhea" id="RHEA:43892"/>
        <dbReference type="Rhea" id="RHEA-COMP:14737"/>
        <dbReference type="Rhea" id="RHEA-COMP:14739"/>
        <dbReference type="ChEBI" id="CHEBI:29917"/>
        <dbReference type="ChEBI" id="CHEBI:35235"/>
        <dbReference type="ChEBI" id="CHEBI:57972"/>
        <dbReference type="ChEBI" id="CHEBI:64428"/>
        <dbReference type="EC" id="2.8.1.7"/>
    </reaction>
</comment>
<evidence type="ECO:0000256" key="10">
    <source>
        <dbReference type="RuleBase" id="RU004504"/>
    </source>
</evidence>
<keyword evidence="4" id="KW-0808">Transferase</keyword>
<comment type="cofactor">
    <cofactor evidence="1 10">
        <name>pyridoxal 5'-phosphate</name>
        <dbReference type="ChEBI" id="CHEBI:597326"/>
    </cofactor>
</comment>
<evidence type="ECO:0000256" key="1">
    <source>
        <dbReference type="ARBA" id="ARBA00001933"/>
    </source>
</evidence>
<feature type="domain" description="Aminotransferase class V" evidence="12">
    <location>
        <begin position="4"/>
        <end position="171"/>
    </location>
</feature>
<evidence type="ECO:0000256" key="9">
    <source>
        <dbReference type="ARBA" id="ARBA00050776"/>
    </source>
</evidence>